<evidence type="ECO:0000256" key="9">
    <source>
        <dbReference type="ARBA" id="ARBA00022909"/>
    </source>
</evidence>
<dbReference type="EC" id="2.7.6.3" evidence="3"/>
<dbReference type="Gene3D" id="3.30.70.560">
    <property type="entry name" value="7,8-Dihydro-6-hydroxymethylpterin-pyrophosphokinase HPPK"/>
    <property type="match status" value="1"/>
</dbReference>
<dbReference type="GO" id="GO:0005524">
    <property type="term" value="F:ATP binding"/>
    <property type="evidence" value="ECO:0007669"/>
    <property type="project" value="UniProtKB-KW"/>
</dbReference>
<comment type="pathway">
    <text evidence="1">Cofactor biosynthesis; tetrahydrofolate biosynthesis; 2-amino-4-hydroxy-6-hydroxymethyl-7,8-dihydropteridine diphosphate from 7,8-dihydroneopterin triphosphate: step 4/4.</text>
</comment>
<accession>A0A6G4QYT3</accession>
<dbReference type="Pfam" id="PF01288">
    <property type="entry name" value="HPPK"/>
    <property type="match status" value="1"/>
</dbReference>
<dbReference type="RefSeq" id="WP_165259487.1">
    <property type="nucleotide sequence ID" value="NZ_JAAKGT010000006.1"/>
</dbReference>
<dbReference type="AlphaFoldDB" id="A0A6G4QYT3"/>
<comment type="similarity">
    <text evidence="2">Belongs to the HPPK family.</text>
</comment>
<evidence type="ECO:0000256" key="10">
    <source>
        <dbReference type="ARBA" id="ARBA00029409"/>
    </source>
</evidence>
<dbReference type="UniPathway" id="UPA00077">
    <property type="reaction ID" value="UER00155"/>
</dbReference>
<evidence type="ECO:0000256" key="4">
    <source>
        <dbReference type="ARBA" id="ARBA00016218"/>
    </source>
</evidence>
<evidence type="ECO:0000259" key="13">
    <source>
        <dbReference type="PROSITE" id="PS00794"/>
    </source>
</evidence>
<evidence type="ECO:0000256" key="3">
    <source>
        <dbReference type="ARBA" id="ARBA00013253"/>
    </source>
</evidence>
<name>A0A6G4QYT3_9CAUL</name>
<evidence type="ECO:0000256" key="2">
    <source>
        <dbReference type="ARBA" id="ARBA00005810"/>
    </source>
</evidence>
<evidence type="ECO:0000256" key="5">
    <source>
        <dbReference type="ARBA" id="ARBA00022679"/>
    </source>
</evidence>
<dbReference type="PANTHER" id="PTHR43071:SF1">
    <property type="entry name" value="2-AMINO-4-HYDROXY-6-HYDROXYMETHYLDIHYDROPTERIDINE PYROPHOSPHOKINASE"/>
    <property type="match status" value="1"/>
</dbReference>
<keyword evidence="5 14" id="KW-0808">Transferase</keyword>
<dbReference type="GO" id="GO:0016301">
    <property type="term" value="F:kinase activity"/>
    <property type="evidence" value="ECO:0007669"/>
    <property type="project" value="UniProtKB-KW"/>
</dbReference>
<gene>
    <name evidence="14" type="primary">folK</name>
    <name evidence="14" type="ORF">G5B46_13825</name>
</gene>
<evidence type="ECO:0000256" key="6">
    <source>
        <dbReference type="ARBA" id="ARBA00022741"/>
    </source>
</evidence>
<dbReference type="SUPFAM" id="SSF55083">
    <property type="entry name" value="6-hydroxymethyl-7,8-dihydropterin pyrophosphokinase, HPPK"/>
    <property type="match status" value="1"/>
</dbReference>
<dbReference type="CDD" id="cd00483">
    <property type="entry name" value="HPPK"/>
    <property type="match status" value="1"/>
</dbReference>
<feature type="domain" description="7,8-dihydro-6-hydroxymethylpterin-pyrophosphokinase" evidence="13">
    <location>
        <begin position="88"/>
        <end position="99"/>
    </location>
</feature>
<dbReference type="NCBIfam" id="TIGR01498">
    <property type="entry name" value="folK"/>
    <property type="match status" value="1"/>
</dbReference>
<keyword evidence="7 14" id="KW-0418">Kinase</keyword>
<dbReference type="InterPro" id="IPR000550">
    <property type="entry name" value="Hppk"/>
</dbReference>
<evidence type="ECO:0000256" key="8">
    <source>
        <dbReference type="ARBA" id="ARBA00022840"/>
    </source>
</evidence>
<keyword evidence="6" id="KW-0547">Nucleotide-binding</keyword>
<keyword evidence="9" id="KW-0289">Folate biosynthesis</keyword>
<protein>
    <recommendedName>
        <fullName evidence="4">2-amino-4-hydroxy-6-hydroxymethyldihydropteridine pyrophosphokinase</fullName>
        <ecNumber evidence="3">2.7.6.3</ecNumber>
    </recommendedName>
    <alternativeName>
        <fullName evidence="11">6-hydroxymethyl-7,8-dihydropterin pyrophosphokinase</fullName>
    </alternativeName>
    <alternativeName>
        <fullName evidence="12">7,8-dihydro-6-hydroxymethylpterin-pyrophosphokinase</fullName>
    </alternativeName>
</protein>
<evidence type="ECO:0000256" key="7">
    <source>
        <dbReference type="ARBA" id="ARBA00022777"/>
    </source>
</evidence>
<dbReference type="GO" id="GO:0003848">
    <property type="term" value="F:2-amino-4-hydroxy-6-hydroxymethyldihydropteridine diphosphokinase activity"/>
    <property type="evidence" value="ECO:0007669"/>
    <property type="project" value="UniProtKB-EC"/>
</dbReference>
<organism evidence="14">
    <name type="scientific">Caulobacter sp. 602-2</name>
    <dbReference type="NCBI Taxonomy" id="2710887"/>
    <lineage>
        <taxon>Bacteria</taxon>
        <taxon>Pseudomonadati</taxon>
        <taxon>Pseudomonadota</taxon>
        <taxon>Alphaproteobacteria</taxon>
        <taxon>Caulobacterales</taxon>
        <taxon>Caulobacteraceae</taxon>
        <taxon>Caulobacter</taxon>
    </lineage>
</organism>
<dbReference type="InterPro" id="IPR035907">
    <property type="entry name" value="Hppk_sf"/>
</dbReference>
<evidence type="ECO:0000256" key="12">
    <source>
        <dbReference type="ARBA" id="ARBA00033413"/>
    </source>
</evidence>
<dbReference type="GO" id="GO:0046656">
    <property type="term" value="P:folic acid biosynthetic process"/>
    <property type="evidence" value="ECO:0007669"/>
    <property type="project" value="UniProtKB-KW"/>
</dbReference>
<proteinExistence type="inferred from homology"/>
<sequence length="160" mass="16525">MVVALGCNLPGAYTSREALLEAAVAALAGEGLAVVARSGWWTSAAWPDPSGPAYLNGVALVETELSPAGALAALHRVEAAFGRARSERNAARTLDLDLIAHGRTVMDGNLVLPHPRAHERLFVMGPLAEVAPDWIHPVLGKSAVLLAADAEVGGDARPVG</sequence>
<comment type="caution">
    <text evidence="14">The sequence shown here is derived from an EMBL/GenBank/DDBJ whole genome shotgun (WGS) entry which is preliminary data.</text>
</comment>
<reference evidence="14" key="1">
    <citation type="submission" date="2020-02" db="EMBL/GenBank/DDBJ databases">
        <authorList>
            <person name="Gao J."/>
            <person name="Sun J."/>
        </authorList>
    </citation>
    <scope>NUCLEOTIDE SEQUENCE</scope>
    <source>
        <strain evidence="14">602-2</strain>
    </source>
</reference>
<dbReference type="PROSITE" id="PS00794">
    <property type="entry name" value="HPPK"/>
    <property type="match status" value="1"/>
</dbReference>
<evidence type="ECO:0000256" key="1">
    <source>
        <dbReference type="ARBA" id="ARBA00005051"/>
    </source>
</evidence>
<dbReference type="GO" id="GO:0046654">
    <property type="term" value="P:tetrahydrofolate biosynthetic process"/>
    <property type="evidence" value="ECO:0007669"/>
    <property type="project" value="UniProtKB-UniPathway"/>
</dbReference>
<evidence type="ECO:0000313" key="14">
    <source>
        <dbReference type="EMBL" id="NGM50692.1"/>
    </source>
</evidence>
<dbReference type="PANTHER" id="PTHR43071">
    <property type="entry name" value="2-AMINO-4-HYDROXY-6-HYDROXYMETHYLDIHYDROPTERIDINE PYROPHOSPHOKINASE"/>
    <property type="match status" value="1"/>
</dbReference>
<evidence type="ECO:0000256" key="11">
    <source>
        <dbReference type="ARBA" id="ARBA00029766"/>
    </source>
</evidence>
<comment type="function">
    <text evidence="10">Catalyzes the transfer of pyrophosphate from adenosine triphosphate (ATP) to 6-hydroxymethyl-7,8-dihydropterin, an enzymatic step in folate biosynthesis pathway.</text>
</comment>
<dbReference type="EMBL" id="JAAKGT010000006">
    <property type="protein sequence ID" value="NGM50692.1"/>
    <property type="molecule type" value="Genomic_DNA"/>
</dbReference>
<keyword evidence="8" id="KW-0067">ATP-binding</keyword>